<dbReference type="Proteomes" id="UP000053091">
    <property type="component" value="Unassembled WGS sequence"/>
</dbReference>
<accession>A0A0S7BZ99</accession>
<dbReference type="OrthoDB" id="9764669at2"/>
<evidence type="ECO:0000259" key="14">
    <source>
        <dbReference type="Pfam" id="PF07715"/>
    </source>
</evidence>
<dbReference type="PANTHER" id="PTHR30069">
    <property type="entry name" value="TONB-DEPENDENT OUTER MEMBRANE RECEPTOR"/>
    <property type="match status" value="1"/>
</dbReference>
<dbReference type="InterPro" id="IPR012910">
    <property type="entry name" value="Plug_dom"/>
</dbReference>
<dbReference type="Pfam" id="PF07715">
    <property type="entry name" value="Plug"/>
    <property type="match status" value="1"/>
</dbReference>
<evidence type="ECO:0000256" key="7">
    <source>
        <dbReference type="ARBA" id="ARBA00023136"/>
    </source>
</evidence>
<sequence length="737" mass="81553">MAGFRILITAMMLLPLMVAAQAPPVRVVDARTGAAVAFAHVKATETGAKTAKYYLSDDNGMIRHNLVRPTVFQVSYVGYQTFSDTLFPGGEAMIRLLPEVFSLDEVVVTAQYNPGSADHSLYRVNVINQLQLRRTAATDLSGLLRNQMNVRFTQDASLGTGMSLQGLSGEHVKILVDGVPVIGRLNGSIDLSQVNLQNARQVEIIEGPMSVIYGSNALAGVVNIISGDIPGRSLTANAGTYLESVGIVNFDGSFSLNRGSNAFSLQAGRNFFAGYSPADEGRAKLWKPRRQLNADAGYNLTLKKAVIKTKFSYFDELLLVRGNLLPPYFEKAFDNHFTTSRLTTKADITTRGPNPFTASNSLSFYGRVRTLYYNDLTIPEKTPTEYDTTGFGSFLSRAMYTYRSTSGLIGMQAGYDANVEWATGERTGNQHHRITDIAGFATMQIQPADLISLQPGLRYAWNSHFASPLIYAMHVKAGPAKGFIFRTSYSSGFRAPSLKELYLYFVDVNHNITGNPNLSPERSKHIQLQASHRIEKVTYATETEARFFLNDIDNQITLAETGDGAYTYFNLDRSRSMGYVFSLRSSLYPLFDLRLGWGRTGKSNQLVPGEKLRLYWSPELTSEVTCRMDEIDLHLTAIYKYTGKTTRIYMDENGLLSEGYMDSWHNMDLTVLKTFMQKRLSVNAGVRNLFDVTNIVSAGGSGGVHSGGGGNVPVAWGRTYFLKLSYTFLKDDPAEKK</sequence>
<feature type="domain" description="TonB-dependent receptor-like beta-barrel" evidence="13">
    <location>
        <begin position="249"/>
        <end position="689"/>
    </location>
</feature>
<keyword evidence="9 10" id="KW-0998">Cell outer membrane</keyword>
<protein>
    <submittedName>
        <fullName evidence="15">Outer membrane cobalamin receptor protein</fullName>
    </submittedName>
</protein>
<keyword evidence="7 10" id="KW-0472">Membrane</keyword>
<comment type="subcellular location">
    <subcellularLocation>
        <location evidence="1 10">Cell outer membrane</location>
        <topology evidence="1 10">Multi-pass membrane protein</topology>
    </subcellularLocation>
</comment>
<keyword evidence="4 10" id="KW-0812">Transmembrane</keyword>
<dbReference type="PANTHER" id="PTHR30069:SF29">
    <property type="entry name" value="HEMOGLOBIN AND HEMOGLOBIN-HAPTOGLOBIN-BINDING PROTEIN 1-RELATED"/>
    <property type="match status" value="1"/>
</dbReference>
<evidence type="ECO:0000256" key="2">
    <source>
        <dbReference type="ARBA" id="ARBA00022448"/>
    </source>
</evidence>
<keyword evidence="16" id="KW-1185">Reference proteome</keyword>
<dbReference type="InterPro" id="IPR000531">
    <property type="entry name" value="Beta-barrel_TonB"/>
</dbReference>
<name>A0A0S7BZ99_9BACT</name>
<dbReference type="RefSeq" id="WP_062039670.1">
    <property type="nucleotide sequence ID" value="NZ_DF968182.1"/>
</dbReference>
<dbReference type="SUPFAM" id="SSF56935">
    <property type="entry name" value="Porins"/>
    <property type="match status" value="1"/>
</dbReference>
<keyword evidence="6 11" id="KW-0798">TonB box</keyword>
<comment type="similarity">
    <text evidence="10 11">Belongs to the TonB-dependent receptor family.</text>
</comment>
<evidence type="ECO:0000256" key="5">
    <source>
        <dbReference type="ARBA" id="ARBA00022729"/>
    </source>
</evidence>
<dbReference type="GO" id="GO:0015344">
    <property type="term" value="F:siderophore uptake transmembrane transporter activity"/>
    <property type="evidence" value="ECO:0007669"/>
    <property type="project" value="TreeGrafter"/>
</dbReference>
<gene>
    <name evidence="15" type="ORF">TBC1_111151</name>
</gene>
<dbReference type="STRING" id="1678841.TBC1_111151"/>
<dbReference type="GO" id="GO:0009279">
    <property type="term" value="C:cell outer membrane"/>
    <property type="evidence" value="ECO:0007669"/>
    <property type="project" value="UniProtKB-SubCell"/>
</dbReference>
<evidence type="ECO:0000256" key="9">
    <source>
        <dbReference type="ARBA" id="ARBA00023237"/>
    </source>
</evidence>
<evidence type="ECO:0000256" key="10">
    <source>
        <dbReference type="PROSITE-ProRule" id="PRU01360"/>
    </source>
</evidence>
<evidence type="ECO:0000256" key="12">
    <source>
        <dbReference type="SAM" id="SignalP"/>
    </source>
</evidence>
<feature type="signal peptide" evidence="12">
    <location>
        <begin position="1"/>
        <end position="22"/>
    </location>
</feature>
<evidence type="ECO:0000256" key="3">
    <source>
        <dbReference type="ARBA" id="ARBA00022452"/>
    </source>
</evidence>
<dbReference type="InterPro" id="IPR037066">
    <property type="entry name" value="Plug_dom_sf"/>
</dbReference>
<dbReference type="InterPro" id="IPR039426">
    <property type="entry name" value="TonB-dep_rcpt-like"/>
</dbReference>
<keyword evidence="5 12" id="KW-0732">Signal</keyword>
<dbReference type="Gene3D" id="2.40.170.20">
    <property type="entry name" value="TonB-dependent receptor, beta-barrel domain"/>
    <property type="match status" value="1"/>
</dbReference>
<evidence type="ECO:0000256" key="4">
    <source>
        <dbReference type="ARBA" id="ARBA00022692"/>
    </source>
</evidence>
<keyword evidence="3 10" id="KW-1134">Transmembrane beta strand</keyword>
<keyword evidence="2 10" id="KW-0813">Transport</keyword>
<evidence type="ECO:0000313" key="16">
    <source>
        <dbReference type="Proteomes" id="UP000053091"/>
    </source>
</evidence>
<dbReference type="AlphaFoldDB" id="A0A0S7BZ99"/>
<evidence type="ECO:0000256" key="1">
    <source>
        <dbReference type="ARBA" id="ARBA00004571"/>
    </source>
</evidence>
<dbReference type="EMBL" id="DF968182">
    <property type="protein sequence ID" value="GAP43009.1"/>
    <property type="molecule type" value="Genomic_DNA"/>
</dbReference>
<evidence type="ECO:0000313" key="15">
    <source>
        <dbReference type="EMBL" id="GAP43009.1"/>
    </source>
</evidence>
<evidence type="ECO:0000256" key="6">
    <source>
        <dbReference type="ARBA" id="ARBA00023077"/>
    </source>
</evidence>
<proteinExistence type="inferred from homology"/>
<dbReference type="InterPro" id="IPR036942">
    <property type="entry name" value="Beta-barrel_TonB_sf"/>
</dbReference>
<reference evidence="15" key="1">
    <citation type="journal article" date="2015" name="Genome Announc.">
        <title>Draft Genome Sequence of Bacteroidales Strain TBC1, a Novel Isolate from a Methanogenic Wastewater Treatment System.</title>
        <authorList>
            <person name="Tourlousse D.M."/>
            <person name="Matsuura N."/>
            <person name="Sun L."/>
            <person name="Toyonaga M."/>
            <person name="Kuroda K."/>
            <person name="Ohashi A."/>
            <person name="Cruz R."/>
            <person name="Yamaguchi T."/>
            <person name="Sekiguchi Y."/>
        </authorList>
    </citation>
    <scope>NUCLEOTIDE SEQUENCE [LARGE SCALE GENOMIC DNA]</scope>
    <source>
        <strain evidence="15">TBC1</strain>
    </source>
</reference>
<evidence type="ECO:0000256" key="11">
    <source>
        <dbReference type="RuleBase" id="RU003357"/>
    </source>
</evidence>
<feature type="domain" description="TonB-dependent receptor plug" evidence="14">
    <location>
        <begin position="122"/>
        <end position="221"/>
    </location>
</feature>
<organism evidence="15">
    <name type="scientific">Lentimicrobium saccharophilum</name>
    <dbReference type="NCBI Taxonomy" id="1678841"/>
    <lineage>
        <taxon>Bacteria</taxon>
        <taxon>Pseudomonadati</taxon>
        <taxon>Bacteroidota</taxon>
        <taxon>Bacteroidia</taxon>
        <taxon>Bacteroidales</taxon>
        <taxon>Lentimicrobiaceae</taxon>
        <taxon>Lentimicrobium</taxon>
    </lineage>
</organism>
<dbReference type="Gene3D" id="2.170.130.10">
    <property type="entry name" value="TonB-dependent receptor, plug domain"/>
    <property type="match status" value="1"/>
</dbReference>
<feature type="chain" id="PRO_5006633397" evidence="12">
    <location>
        <begin position="23"/>
        <end position="737"/>
    </location>
</feature>
<dbReference type="GO" id="GO:0044718">
    <property type="term" value="P:siderophore transmembrane transport"/>
    <property type="evidence" value="ECO:0007669"/>
    <property type="project" value="TreeGrafter"/>
</dbReference>
<dbReference type="PROSITE" id="PS52016">
    <property type="entry name" value="TONB_DEPENDENT_REC_3"/>
    <property type="match status" value="1"/>
</dbReference>
<keyword evidence="8 15" id="KW-0675">Receptor</keyword>
<dbReference type="Pfam" id="PF00593">
    <property type="entry name" value="TonB_dep_Rec_b-barrel"/>
    <property type="match status" value="1"/>
</dbReference>
<evidence type="ECO:0000259" key="13">
    <source>
        <dbReference type="Pfam" id="PF00593"/>
    </source>
</evidence>
<evidence type="ECO:0000256" key="8">
    <source>
        <dbReference type="ARBA" id="ARBA00023170"/>
    </source>
</evidence>